<gene>
    <name evidence="10" type="primary">mcl1</name>
    <name evidence="10" type="ORF">MJAP1_001618</name>
</gene>
<dbReference type="SUPFAM" id="SSF50978">
    <property type="entry name" value="WD40 repeat-like"/>
    <property type="match status" value="1"/>
</dbReference>
<dbReference type="GO" id="GO:0006281">
    <property type="term" value="P:DNA repair"/>
    <property type="evidence" value="ECO:0007669"/>
    <property type="project" value="TreeGrafter"/>
</dbReference>
<dbReference type="Pfam" id="PF12341">
    <property type="entry name" value="Mcl1_mid"/>
    <property type="match status" value="1"/>
</dbReference>
<evidence type="ECO:0000256" key="4">
    <source>
        <dbReference type="ARBA" id="ARBA00023242"/>
    </source>
</evidence>
<dbReference type="InterPro" id="IPR057646">
    <property type="entry name" value="WD40_WDHD1_1st"/>
</dbReference>
<protein>
    <submittedName>
        <fullName evidence="10">DNA polymerase alpha accessory factor Mcl1</fullName>
    </submittedName>
</protein>
<feature type="region of interest" description="Disordered" evidence="6">
    <location>
        <begin position="369"/>
        <end position="397"/>
    </location>
</feature>
<dbReference type="GeneID" id="85225267"/>
<evidence type="ECO:0000313" key="10">
    <source>
        <dbReference type="EMBL" id="WFD38656.1"/>
    </source>
</evidence>
<dbReference type="InterPro" id="IPR001680">
    <property type="entry name" value="WD40_rpt"/>
</dbReference>
<dbReference type="GO" id="GO:0006261">
    <property type="term" value="P:DNA-templated DNA replication"/>
    <property type="evidence" value="ECO:0007669"/>
    <property type="project" value="TreeGrafter"/>
</dbReference>
<sequence length="1048" mass="112216">MASLTSDDVHVQVTHTAGITRLLYLPKAAPVERLVTAGEDHLVRILPSEATASDVNPVVIEEATRPMTWVDADAQYLVTASEDGAVRLYKHESAELVHIIRREVLPVRCVAMESASRAGASPRTAVCSDELIVRVVNAADPRNITLLTGHTRGVRAASWSPALSLLLTCGADGDIRGWDMSGNEPQCVKVISNQLPALRPESEFSSQVCWHPSGAVFAAPLKTQEVALIRAPISAEEFRGEHVWETVAVLGASNGTTSAEQRMPSGLISAMSFCPNGRYLAVATEDNQVTVWALDSRRVLRTQQAEGIVTGLSWHPTKDMLAWTDMQGQLVRWDTVIGTTLPSPFEELQFASAQAEEEAPEEDLDHELDDLFDDTPLDEPAAVERPTRQRPSARADAPGLVQNVFQPASTPMEAQRRYLSVSPLGTLTAVDQDTHQTISFESYDTSQRRNFRFTDHYGYKMASMAAQGILFACEAESGSPSSVFYRPFDDVPGIQTEWSINLAANENAVAVALGGIANAGSHADVLVGPGGVVDEGRTTAATAVVATSQGYLRFFGTSGMQVYVWALGLPVVTLVASATSVLVVYRSANAASNQVHLEYLLIELSQLATMQQGTVPLPPNATLSWAGFNELGAPCLFDSTGTLFVLDRAWRPGQGRWVPALDTAQALLPTRSDQDDDEAVRVPRVRCWPIGATATHLLGLLLPTSQKYPSVSGPRPMVQELALSLVLAQRDSTATPLEETALRTSLLANATRDARAATGDMNLGPAGLPADRADPVAQEIEADKALLQLIQLACKADRYARALDGSRALHSEATLDAALKIASFFHLPSLADRLELVRAPLAVRKELEEETTDRACGVDALLRNTARLPVPTAAPAVSEAPANQDSRSALLQQGFVPRRSSSEVHGRSALAREGLAQKQVADESPAPVPSSTLSSLEPTPSADDTLPTPAPAIRTNPFARTHSVAKERQLQKSQSFFDRVEAPTKRKAPEEEQGTPEKRAASGRQSTLASFAYAPSIPSVPPSSGVPPPSAPGTGETLAGASDSEPES</sequence>
<feature type="compositionally biased region" description="Basic and acidic residues" evidence="6">
    <location>
        <begin position="978"/>
        <end position="1000"/>
    </location>
</feature>
<keyword evidence="2 5" id="KW-0853">WD repeat</keyword>
<dbReference type="PANTHER" id="PTHR19932">
    <property type="entry name" value="WD REPEAT AND HMG-BOX DNA BINDING PROTEIN"/>
    <property type="match status" value="1"/>
</dbReference>
<dbReference type="PROSITE" id="PS00678">
    <property type="entry name" value="WD_REPEATS_1"/>
    <property type="match status" value="1"/>
</dbReference>
<evidence type="ECO:0000256" key="5">
    <source>
        <dbReference type="PROSITE-ProRule" id="PRU00221"/>
    </source>
</evidence>
<dbReference type="GO" id="GO:0003682">
    <property type="term" value="F:chromatin binding"/>
    <property type="evidence" value="ECO:0007669"/>
    <property type="project" value="TreeGrafter"/>
</dbReference>
<comment type="subcellular location">
    <subcellularLocation>
        <location evidence="1">Nucleus</location>
    </subcellularLocation>
</comment>
<dbReference type="Pfam" id="PF24817">
    <property type="entry name" value="WD40_WDHD1_1st"/>
    <property type="match status" value="1"/>
</dbReference>
<dbReference type="RefSeq" id="XP_060121553.1">
    <property type="nucleotide sequence ID" value="XM_060265570.1"/>
</dbReference>
<evidence type="ECO:0000256" key="3">
    <source>
        <dbReference type="ARBA" id="ARBA00022737"/>
    </source>
</evidence>
<dbReference type="PROSITE" id="PS50294">
    <property type="entry name" value="WD_REPEATS_REGION"/>
    <property type="match status" value="1"/>
</dbReference>
<evidence type="ECO:0000313" key="11">
    <source>
        <dbReference type="Proteomes" id="UP001217754"/>
    </source>
</evidence>
<feature type="domain" description="WDHD1/CFT4 helical bundle" evidence="8">
    <location>
        <begin position="737"/>
        <end position="838"/>
    </location>
</feature>
<dbReference type="InterPro" id="IPR048591">
    <property type="entry name" value="WDHD1/CFT4_hel"/>
</dbReference>
<keyword evidence="3" id="KW-0677">Repeat</keyword>
<dbReference type="Pfam" id="PF20946">
    <property type="entry name" value="Ctf4_C"/>
    <property type="match status" value="1"/>
</dbReference>
<name>A0AAF0JF64_9BASI</name>
<feature type="domain" description="WDHD1/CFT4 second beta-propeller" evidence="7">
    <location>
        <begin position="404"/>
        <end position="724"/>
    </location>
</feature>
<evidence type="ECO:0000256" key="1">
    <source>
        <dbReference type="ARBA" id="ARBA00004123"/>
    </source>
</evidence>
<feature type="domain" description="WDHD1 first WD40" evidence="9">
    <location>
        <begin position="13"/>
        <end position="330"/>
    </location>
</feature>
<dbReference type="InterPro" id="IPR019775">
    <property type="entry name" value="WD40_repeat_CS"/>
</dbReference>
<organism evidence="10 11">
    <name type="scientific">Malassezia japonica</name>
    <dbReference type="NCBI Taxonomy" id="223818"/>
    <lineage>
        <taxon>Eukaryota</taxon>
        <taxon>Fungi</taxon>
        <taxon>Dikarya</taxon>
        <taxon>Basidiomycota</taxon>
        <taxon>Ustilaginomycotina</taxon>
        <taxon>Malasseziomycetes</taxon>
        <taxon>Malasseziales</taxon>
        <taxon>Malasseziaceae</taxon>
        <taxon>Malassezia</taxon>
    </lineage>
</organism>
<dbReference type="EMBL" id="CP119959">
    <property type="protein sequence ID" value="WFD38656.1"/>
    <property type="molecule type" value="Genomic_DNA"/>
</dbReference>
<dbReference type="Gene3D" id="2.130.10.10">
    <property type="entry name" value="YVTN repeat-like/Quinoprotein amine dehydrogenase"/>
    <property type="match status" value="1"/>
</dbReference>
<dbReference type="PANTHER" id="PTHR19932:SF10">
    <property type="entry name" value="WD REPEAT AND HMG-BOX DNA-BINDING PROTEIN 1"/>
    <property type="match status" value="1"/>
</dbReference>
<evidence type="ECO:0000256" key="6">
    <source>
        <dbReference type="SAM" id="MobiDB-lite"/>
    </source>
</evidence>
<keyword evidence="4" id="KW-0539">Nucleus</keyword>
<accession>A0AAF0JF64</accession>
<dbReference type="Proteomes" id="UP001217754">
    <property type="component" value="Chromosome 2"/>
</dbReference>
<evidence type="ECO:0000259" key="9">
    <source>
        <dbReference type="Pfam" id="PF24817"/>
    </source>
</evidence>
<dbReference type="AlphaFoldDB" id="A0AAF0JF64"/>
<evidence type="ECO:0000259" key="7">
    <source>
        <dbReference type="Pfam" id="PF12341"/>
    </source>
</evidence>
<dbReference type="InterPro" id="IPR015943">
    <property type="entry name" value="WD40/YVTN_repeat-like_dom_sf"/>
</dbReference>
<dbReference type="InterPro" id="IPR036322">
    <property type="entry name" value="WD40_repeat_dom_sf"/>
</dbReference>
<dbReference type="SMART" id="SM00320">
    <property type="entry name" value="WD40"/>
    <property type="match status" value="5"/>
</dbReference>
<feature type="compositionally biased region" description="Pro residues" evidence="6">
    <location>
        <begin position="1018"/>
        <end position="1031"/>
    </location>
</feature>
<feature type="repeat" description="WD" evidence="5">
    <location>
        <begin position="268"/>
        <end position="302"/>
    </location>
</feature>
<feature type="repeat" description="WD" evidence="5">
    <location>
        <begin position="147"/>
        <end position="181"/>
    </location>
</feature>
<dbReference type="GO" id="GO:0043596">
    <property type="term" value="C:nuclear replication fork"/>
    <property type="evidence" value="ECO:0007669"/>
    <property type="project" value="TreeGrafter"/>
</dbReference>
<dbReference type="GO" id="GO:0000278">
    <property type="term" value="P:mitotic cell cycle"/>
    <property type="evidence" value="ECO:0007669"/>
    <property type="project" value="TreeGrafter"/>
</dbReference>
<proteinExistence type="predicted"/>
<evidence type="ECO:0000256" key="2">
    <source>
        <dbReference type="ARBA" id="ARBA00022574"/>
    </source>
</evidence>
<keyword evidence="11" id="KW-1185">Reference proteome</keyword>
<dbReference type="PROSITE" id="PS50082">
    <property type="entry name" value="WD_REPEATS_2"/>
    <property type="match status" value="2"/>
</dbReference>
<evidence type="ECO:0000259" key="8">
    <source>
        <dbReference type="Pfam" id="PF20946"/>
    </source>
</evidence>
<feature type="compositionally biased region" description="Low complexity" evidence="6">
    <location>
        <begin position="929"/>
        <end position="941"/>
    </location>
</feature>
<reference evidence="10" key="1">
    <citation type="submission" date="2023-03" db="EMBL/GenBank/DDBJ databases">
        <title>Mating type loci evolution in Malassezia.</title>
        <authorList>
            <person name="Coelho M.A."/>
        </authorList>
    </citation>
    <scope>NUCLEOTIDE SEQUENCE</scope>
    <source>
        <strain evidence="10">CBS 9431</strain>
    </source>
</reference>
<dbReference type="InterPro" id="IPR022100">
    <property type="entry name" value="WDHD1/CFT4_beta-prop_2nd"/>
</dbReference>
<feature type="region of interest" description="Disordered" evidence="6">
    <location>
        <begin position="915"/>
        <end position="1048"/>
    </location>
</feature>